<evidence type="ECO:0000259" key="3">
    <source>
        <dbReference type="Pfam" id="PF03763"/>
    </source>
</evidence>
<evidence type="ECO:0000256" key="1">
    <source>
        <dbReference type="ARBA" id="ARBA00005711"/>
    </source>
</evidence>
<dbReference type="EMBL" id="CM007381">
    <property type="protein sequence ID" value="ONK79680.1"/>
    <property type="molecule type" value="Genomic_DNA"/>
</dbReference>
<dbReference type="PANTHER" id="PTHR31775:SF5">
    <property type="entry name" value="REMORIN 1.4"/>
    <property type="match status" value="1"/>
</dbReference>
<evidence type="ECO:0000313" key="4">
    <source>
        <dbReference type="EMBL" id="ONK79680.1"/>
    </source>
</evidence>
<reference evidence="5" key="1">
    <citation type="journal article" date="2017" name="Nat. Commun.">
        <title>The asparagus genome sheds light on the origin and evolution of a young Y chromosome.</title>
        <authorList>
            <person name="Harkess A."/>
            <person name="Zhou J."/>
            <person name="Xu C."/>
            <person name="Bowers J.E."/>
            <person name="Van der Hulst R."/>
            <person name="Ayyampalayam S."/>
            <person name="Mercati F."/>
            <person name="Riccardi P."/>
            <person name="McKain M.R."/>
            <person name="Kakrana A."/>
            <person name="Tang H."/>
            <person name="Ray J."/>
            <person name="Groenendijk J."/>
            <person name="Arikit S."/>
            <person name="Mathioni S.M."/>
            <person name="Nakano M."/>
            <person name="Shan H."/>
            <person name="Telgmann-Rauber A."/>
            <person name="Kanno A."/>
            <person name="Yue Z."/>
            <person name="Chen H."/>
            <person name="Li W."/>
            <person name="Chen Y."/>
            <person name="Xu X."/>
            <person name="Zhang Y."/>
            <person name="Luo S."/>
            <person name="Chen H."/>
            <person name="Gao J."/>
            <person name="Mao Z."/>
            <person name="Pires J.C."/>
            <person name="Luo M."/>
            <person name="Kudrna D."/>
            <person name="Wing R.A."/>
            <person name="Meyers B.C."/>
            <person name="Yi K."/>
            <person name="Kong H."/>
            <person name="Lavrijsen P."/>
            <person name="Sunseri F."/>
            <person name="Falavigna A."/>
            <person name="Ye Y."/>
            <person name="Leebens-Mack J.H."/>
            <person name="Chen G."/>
        </authorList>
    </citation>
    <scope>NUCLEOTIDE SEQUENCE [LARGE SCALE GENOMIC DNA]</scope>
    <source>
        <strain evidence="5">cv. DH0086</strain>
    </source>
</reference>
<keyword evidence="5" id="KW-1185">Reference proteome</keyword>
<protein>
    <recommendedName>
        <fullName evidence="3">Remorin C-terminal domain-containing protein</fullName>
    </recommendedName>
</protein>
<comment type="similarity">
    <text evidence="1">Belongs to the remorin family.</text>
</comment>
<name>A0A5P1FSN5_ASPOF</name>
<organism evidence="4 5">
    <name type="scientific">Asparagus officinalis</name>
    <name type="common">Garden asparagus</name>
    <dbReference type="NCBI Taxonomy" id="4686"/>
    <lineage>
        <taxon>Eukaryota</taxon>
        <taxon>Viridiplantae</taxon>
        <taxon>Streptophyta</taxon>
        <taxon>Embryophyta</taxon>
        <taxon>Tracheophyta</taxon>
        <taxon>Spermatophyta</taxon>
        <taxon>Magnoliopsida</taxon>
        <taxon>Liliopsida</taxon>
        <taxon>Asparagales</taxon>
        <taxon>Asparagaceae</taxon>
        <taxon>Asparagoideae</taxon>
        <taxon>Asparagus</taxon>
    </lineage>
</organism>
<evidence type="ECO:0000313" key="5">
    <source>
        <dbReference type="Proteomes" id="UP000243459"/>
    </source>
</evidence>
<dbReference type="Gramene" id="ONK79680">
    <property type="protein sequence ID" value="ONK79680"/>
    <property type="gene ID" value="A4U43_C01F8940"/>
</dbReference>
<sequence>MASISSWENSKQASIEAEMKKMEEALEKKKAQYAEKIKNKVAIIHKAAEERRALVEAKRGQQLLKVEEEAARYRATGDLPKKGTGWFQI</sequence>
<dbReference type="OMA" id="FWLNSRQ"/>
<dbReference type="Pfam" id="PF03763">
    <property type="entry name" value="Remorin_C"/>
    <property type="match status" value="1"/>
</dbReference>
<proteinExistence type="inferred from homology"/>
<dbReference type="AlphaFoldDB" id="A0A5P1FSN5"/>
<dbReference type="InterPro" id="IPR005516">
    <property type="entry name" value="Remorin_C"/>
</dbReference>
<feature type="coiled-coil region" evidence="2">
    <location>
        <begin position="12"/>
        <end position="39"/>
    </location>
</feature>
<gene>
    <name evidence="4" type="ORF">A4U43_C01F8940</name>
</gene>
<dbReference type="PANTHER" id="PTHR31775">
    <property type="entry name" value="OS02G0117200 PROTEIN"/>
    <property type="match status" value="1"/>
</dbReference>
<dbReference type="Proteomes" id="UP000243459">
    <property type="component" value="Chromosome 1"/>
</dbReference>
<feature type="domain" description="Remorin C-terminal" evidence="3">
    <location>
        <begin position="2"/>
        <end position="82"/>
    </location>
</feature>
<accession>A0A5P1FSN5</accession>
<evidence type="ECO:0000256" key="2">
    <source>
        <dbReference type="SAM" id="Coils"/>
    </source>
</evidence>
<keyword evidence="2" id="KW-0175">Coiled coil</keyword>